<dbReference type="AlphaFoldDB" id="A0A068USK0"/>
<evidence type="ECO:0000313" key="2">
    <source>
        <dbReference type="Proteomes" id="UP000295252"/>
    </source>
</evidence>
<reference evidence="2" key="1">
    <citation type="journal article" date="2014" name="Science">
        <title>The coffee genome provides insight into the convergent evolution of caffeine biosynthesis.</title>
        <authorList>
            <person name="Denoeud F."/>
            <person name="Carretero-Paulet L."/>
            <person name="Dereeper A."/>
            <person name="Droc G."/>
            <person name="Guyot R."/>
            <person name="Pietrella M."/>
            <person name="Zheng C."/>
            <person name="Alberti A."/>
            <person name="Anthony F."/>
            <person name="Aprea G."/>
            <person name="Aury J.M."/>
            <person name="Bento P."/>
            <person name="Bernard M."/>
            <person name="Bocs S."/>
            <person name="Campa C."/>
            <person name="Cenci A."/>
            <person name="Combes M.C."/>
            <person name="Crouzillat D."/>
            <person name="Da Silva C."/>
            <person name="Daddiego L."/>
            <person name="De Bellis F."/>
            <person name="Dussert S."/>
            <person name="Garsmeur O."/>
            <person name="Gayraud T."/>
            <person name="Guignon V."/>
            <person name="Jahn K."/>
            <person name="Jamilloux V."/>
            <person name="Joet T."/>
            <person name="Labadie K."/>
            <person name="Lan T."/>
            <person name="Leclercq J."/>
            <person name="Lepelley M."/>
            <person name="Leroy T."/>
            <person name="Li L.T."/>
            <person name="Librado P."/>
            <person name="Lopez L."/>
            <person name="Munoz A."/>
            <person name="Noel B."/>
            <person name="Pallavicini A."/>
            <person name="Perrotta G."/>
            <person name="Poncet V."/>
            <person name="Pot D."/>
            <person name="Priyono X."/>
            <person name="Rigoreau M."/>
            <person name="Rouard M."/>
            <person name="Rozas J."/>
            <person name="Tranchant-Dubreuil C."/>
            <person name="VanBuren R."/>
            <person name="Zhang Q."/>
            <person name="Andrade A.C."/>
            <person name="Argout X."/>
            <person name="Bertrand B."/>
            <person name="de Kochko A."/>
            <person name="Graziosi G."/>
            <person name="Henry R.J."/>
            <person name="Jayarama X."/>
            <person name="Ming R."/>
            <person name="Nagai C."/>
            <person name="Rounsley S."/>
            <person name="Sankoff D."/>
            <person name="Giuliano G."/>
            <person name="Albert V.A."/>
            <person name="Wincker P."/>
            <person name="Lashermes P."/>
        </authorList>
    </citation>
    <scope>NUCLEOTIDE SEQUENCE [LARGE SCALE GENOMIC DNA]</scope>
    <source>
        <strain evidence="2">cv. DH200-94</strain>
    </source>
</reference>
<keyword evidence="2" id="KW-1185">Reference proteome</keyword>
<dbReference type="Gramene" id="CDP11184">
    <property type="protein sequence ID" value="CDP11184"/>
    <property type="gene ID" value="GSCOC_T00033271001"/>
</dbReference>
<organism evidence="1 2">
    <name type="scientific">Coffea canephora</name>
    <name type="common">Robusta coffee</name>
    <dbReference type="NCBI Taxonomy" id="49390"/>
    <lineage>
        <taxon>Eukaryota</taxon>
        <taxon>Viridiplantae</taxon>
        <taxon>Streptophyta</taxon>
        <taxon>Embryophyta</taxon>
        <taxon>Tracheophyta</taxon>
        <taxon>Spermatophyta</taxon>
        <taxon>Magnoliopsida</taxon>
        <taxon>eudicotyledons</taxon>
        <taxon>Gunneridae</taxon>
        <taxon>Pentapetalae</taxon>
        <taxon>asterids</taxon>
        <taxon>lamiids</taxon>
        <taxon>Gentianales</taxon>
        <taxon>Rubiaceae</taxon>
        <taxon>Ixoroideae</taxon>
        <taxon>Gardenieae complex</taxon>
        <taxon>Bertiereae - Coffeeae clade</taxon>
        <taxon>Coffeeae</taxon>
        <taxon>Coffea</taxon>
    </lineage>
</organism>
<dbReference type="InParanoid" id="A0A068USK0"/>
<dbReference type="EMBL" id="HG739136">
    <property type="protein sequence ID" value="CDP11184.1"/>
    <property type="molecule type" value="Genomic_DNA"/>
</dbReference>
<dbReference type="Proteomes" id="UP000295252">
    <property type="component" value="Chromosome V"/>
</dbReference>
<proteinExistence type="predicted"/>
<gene>
    <name evidence="1" type="ORF">GSCOC_T00033271001</name>
</gene>
<accession>A0A068USK0</accession>
<sequence length="85" mass="9649">MLMSALLISDCHVIEIEISLFLPLKKIPLFLYWTSRMEDAHGIGKAVICTIIGEIFTQSRPINRQAAEEIQVLKFSLLQAVIFKC</sequence>
<name>A0A068USK0_COFCA</name>
<evidence type="ECO:0000313" key="1">
    <source>
        <dbReference type="EMBL" id="CDP11184.1"/>
    </source>
</evidence>
<protein>
    <submittedName>
        <fullName evidence="1">Uncharacterized protein</fullName>
    </submittedName>
</protein>